<name>A0A5C6M4T0_9PLAN</name>
<feature type="chain" id="PRO_5022930906" description="Cytochrome c domain-containing protein" evidence="1">
    <location>
        <begin position="24"/>
        <end position="432"/>
    </location>
</feature>
<dbReference type="EMBL" id="SRHE01000350">
    <property type="protein sequence ID" value="TWW09203.1"/>
    <property type="molecule type" value="Genomic_DNA"/>
</dbReference>
<dbReference type="AlphaFoldDB" id="A0A5C6M4T0"/>
<keyword evidence="3" id="KW-1185">Reference proteome</keyword>
<gene>
    <name evidence="2" type="ORF">E3A20_16690</name>
</gene>
<protein>
    <recommendedName>
        <fullName evidence="4">Cytochrome c domain-containing protein</fullName>
    </recommendedName>
</protein>
<evidence type="ECO:0000256" key="1">
    <source>
        <dbReference type="SAM" id="SignalP"/>
    </source>
</evidence>
<organism evidence="2 3">
    <name type="scientific">Planctomyces bekefii</name>
    <dbReference type="NCBI Taxonomy" id="1653850"/>
    <lineage>
        <taxon>Bacteria</taxon>
        <taxon>Pseudomonadati</taxon>
        <taxon>Planctomycetota</taxon>
        <taxon>Planctomycetia</taxon>
        <taxon>Planctomycetales</taxon>
        <taxon>Planctomycetaceae</taxon>
        <taxon>Planctomyces</taxon>
    </lineage>
</organism>
<evidence type="ECO:0000313" key="3">
    <source>
        <dbReference type="Proteomes" id="UP000321083"/>
    </source>
</evidence>
<feature type="signal peptide" evidence="1">
    <location>
        <begin position="1"/>
        <end position="23"/>
    </location>
</feature>
<dbReference type="Proteomes" id="UP000321083">
    <property type="component" value="Unassembled WGS sequence"/>
</dbReference>
<reference evidence="2 3" key="2">
    <citation type="submission" date="2019-08" db="EMBL/GenBank/DDBJ databases">
        <authorList>
            <person name="Henke P."/>
        </authorList>
    </citation>
    <scope>NUCLEOTIDE SEQUENCE [LARGE SCALE GENOMIC DNA]</scope>
    <source>
        <strain evidence="2">Phe10_nw2017</strain>
    </source>
</reference>
<sequence>MTCRRTLFLLLSLLCQTSGPLPAQDDFEDPPIEYSRSTPDNAVSRLQQRLQNQQSQLTWDPEFGYLKSVLHELQIPVQSQSLVFSKTSLQLRRISPRTPRALYFNDDVYLGFCQQGDVLELSAVDPLLGTVFYTLSQQDSGPAPAFVRNTDNCLVCHSSSRTDGVPGHLARSLLTDRSGQPLLSAGSRNVNHTTPVPDRWGGWYVTGTHGNQKHLGNLIVTEAEANGPLDNTKGLNRTSLTDLFPTSRYLTGHSDIVALMILEHQILVHNRITRASFAVREALHYETTMNATLQNPAGTRLESTTRRISSAADKLVEALLLCDEAPLTATMTGTSGFAEHFAATGPRDSQGRSLRDLDMQTRMFRYPCSYLILSPAFQALHPEMKSAVLTRLQNVLTEPTPAPRYSHLSATDRQNIREILSELLPEFAATTR</sequence>
<comment type="caution">
    <text evidence="2">The sequence shown here is derived from an EMBL/GenBank/DDBJ whole genome shotgun (WGS) entry which is preliminary data.</text>
</comment>
<evidence type="ECO:0008006" key="4">
    <source>
        <dbReference type="Google" id="ProtNLM"/>
    </source>
</evidence>
<accession>A0A5C6M4T0</accession>
<reference evidence="2 3" key="1">
    <citation type="submission" date="2019-08" db="EMBL/GenBank/DDBJ databases">
        <title>100 year-old enigma solved: identification of Planctomyces bekefii, the type genus and species of the phylum Planctomycetes.</title>
        <authorList>
            <person name="Svetlana D.N."/>
            <person name="Overmann J."/>
        </authorList>
    </citation>
    <scope>NUCLEOTIDE SEQUENCE [LARGE SCALE GENOMIC DNA]</scope>
    <source>
        <strain evidence="2">Phe10_nw2017</strain>
    </source>
</reference>
<evidence type="ECO:0000313" key="2">
    <source>
        <dbReference type="EMBL" id="TWW09203.1"/>
    </source>
</evidence>
<proteinExistence type="predicted"/>
<keyword evidence="1" id="KW-0732">Signal</keyword>